<reference evidence="1 2" key="1">
    <citation type="journal article" date="2014" name="BMC Genomics">
        <title>Genome sequencing of four Aureobasidium pullulans varieties: biotechnological potential, stress tolerance, and description of new species.</title>
        <authorList>
            <person name="Gostin Ar C."/>
            <person name="Ohm R.A."/>
            <person name="Kogej T."/>
            <person name="Sonjak S."/>
            <person name="Turk M."/>
            <person name="Zajc J."/>
            <person name="Zalar P."/>
            <person name="Grube M."/>
            <person name="Sun H."/>
            <person name="Han J."/>
            <person name="Sharma A."/>
            <person name="Chiniquy J."/>
            <person name="Ngan C.Y."/>
            <person name="Lipzen A."/>
            <person name="Barry K."/>
            <person name="Grigoriev I.V."/>
            <person name="Gunde-Cimerman N."/>
        </authorList>
    </citation>
    <scope>NUCLEOTIDE SEQUENCE [LARGE SCALE GENOMIC DNA]</scope>
    <source>
        <strain evidence="1 2">EXF-150</strain>
    </source>
</reference>
<sequence length="186" mass="19903">MTLGASILSKRLEVVISVPSLPLSLFIRIQRPIESTTVAIFSSSSFFLLIRSILALLHLLQPLLIHSILPLPPSNSVHDTLHPNPQIHHQVHLEHASLAQTSAFFFMLELVADVRCDVFLDTLDVFGVEGLVELDVLVAVEDCVFEGGEFVVGGFFGGLDLGLSDGACAGDGLFALGAVVVFGSGR</sequence>
<dbReference type="AlphaFoldDB" id="A0A074Y2F3"/>
<accession>A0A074Y2F3</accession>
<dbReference type="GeneID" id="40746892"/>
<name>A0A074Y2F3_AURPU</name>
<evidence type="ECO:0000313" key="2">
    <source>
        <dbReference type="Proteomes" id="UP000030706"/>
    </source>
</evidence>
<gene>
    <name evidence="1" type="ORF">M438DRAFT_341780</name>
</gene>
<protein>
    <submittedName>
        <fullName evidence="1">Uncharacterized protein</fullName>
    </submittedName>
</protein>
<keyword evidence="2" id="KW-1185">Reference proteome</keyword>
<dbReference type="RefSeq" id="XP_029766276.1">
    <property type="nucleotide sequence ID" value="XM_029904586.1"/>
</dbReference>
<dbReference type="EMBL" id="KL584974">
    <property type="protein sequence ID" value="KEQ90089.1"/>
    <property type="molecule type" value="Genomic_DNA"/>
</dbReference>
<organism evidence="1 2">
    <name type="scientific">Aureobasidium pullulans EXF-150</name>
    <dbReference type="NCBI Taxonomy" id="1043002"/>
    <lineage>
        <taxon>Eukaryota</taxon>
        <taxon>Fungi</taxon>
        <taxon>Dikarya</taxon>
        <taxon>Ascomycota</taxon>
        <taxon>Pezizomycotina</taxon>
        <taxon>Dothideomycetes</taxon>
        <taxon>Dothideomycetidae</taxon>
        <taxon>Dothideales</taxon>
        <taxon>Saccotheciaceae</taxon>
        <taxon>Aureobasidium</taxon>
    </lineage>
</organism>
<evidence type="ECO:0000313" key="1">
    <source>
        <dbReference type="EMBL" id="KEQ90089.1"/>
    </source>
</evidence>
<dbReference type="Proteomes" id="UP000030706">
    <property type="component" value="Unassembled WGS sequence"/>
</dbReference>
<proteinExistence type="predicted"/>
<dbReference type="HOGENOM" id="CLU_1454112_0_0_1"/>